<feature type="domain" description="Reverse transcriptase" evidence="6">
    <location>
        <begin position="438"/>
        <end position="597"/>
    </location>
</feature>
<feature type="region of interest" description="Disordered" evidence="4">
    <location>
        <begin position="367"/>
        <end position="386"/>
    </location>
</feature>
<dbReference type="PANTHER" id="PTHR47510">
    <property type="entry name" value="REVERSE TRANSCRIPTASE DOMAIN-CONTAINING PROTEIN"/>
    <property type="match status" value="1"/>
</dbReference>
<dbReference type="AlphaFoldDB" id="A0AAE0PSM6"/>
<proteinExistence type="predicted"/>
<reference evidence="8" key="1">
    <citation type="submission" date="2023-06" db="EMBL/GenBank/DDBJ databases">
        <title>Male Hemibagrus guttatus genome.</title>
        <authorList>
            <person name="Bian C."/>
        </authorList>
    </citation>
    <scope>NUCLEOTIDE SEQUENCE</scope>
    <source>
        <strain evidence="8">Male_cb2023</strain>
        <tissue evidence="8">Muscle</tissue>
    </source>
</reference>
<dbReference type="Gene3D" id="3.30.40.10">
    <property type="entry name" value="Zinc/RING finger domain, C3HC4 (zinc finger)"/>
    <property type="match status" value="1"/>
</dbReference>
<dbReference type="Proteomes" id="UP001274896">
    <property type="component" value="Unassembled WGS sequence"/>
</dbReference>
<keyword evidence="3" id="KW-0862">Zinc</keyword>
<comment type="caution">
    <text evidence="8">The sequence shown here is derived from an EMBL/GenBank/DDBJ whole genome shotgun (WGS) entry which is preliminary data.</text>
</comment>
<dbReference type="InterPro" id="IPR000477">
    <property type="entry name" value="RT_dom"/>
</dbReference>
<evidence type="ECO:0000259" key="6">
    <source>
        <dbReference type="Pfam" id="PF00078"/>
    </source>
</evidence>
<dbReference type="SUPFAM" id="SSF57850">
    <property type="entry name" value="RING/U-box"/>
    <property type="match status" value="1"/>
</dbReference>
<keyword evidence="5" id="KW-0472">Membrane</keyword>
<dbReference type="Pfam" id="PF17123">
    <property type="entry name" value="zf-RING_11"/>
    <property type="match status" value="1"/>
</dbReference>
<dbReference type="GO" id="GO:0008270">
    <property type="term" value="F:zinc ion binding"/>
    <property type="evidence" value="ECO:0007669"/>
    <property type="project" value="UniProtKB-KW"/>
</dbReference>
<accession>A0AAE0PSM6</accession>
<evidence type="ECO:0000313" key="8">
    <source>
        <dbReference type="EMBL" id="KAK3507471.1"/>
    </source>
</evidence>
<keyword evidence="2" id="KW-0863">Zinc-finger</keyword>
<sequence length="725" mass="81758">VLEGSWEFAQPVHMCFVDLEKAFDRVPRGILWEVLWEYGVRGPAVRSLYNRSRSLVRIASSTISYYTTLLTRTVRYYTTQFKSTILTSMTSDFRHDSFRMPNIGFQNLPLNIYIVVFGTAIFVFILSLLFCCYLIRLRHQAHKELYAYKQVIQKEKVKELNLHEICAVCLEEFKQKDELGICPCKHAFHRNMFYTSVSMFMSSKRKSNKKDVKVPHQVVGGEEGVSSLQYARLTACAAAGNPRDHDPDPATPAWGGEPGVASMSSSFPLCPPTSTLNGSTVPVDNNNNKRTTDTTDLEEYMSSVTSYISKCIDDVTISKSITTRSNQKPWMTAKVCALLKSRDSAFRAGDKDALRAARAKLSRAIREAKHTHSQRIHGHFQSSGDTRRMWQGTQSITNYRPASPACDSDASLPDVLNSFYARFEAQNDVMVRKTIPPPEDQFAYRPNRFTYDAITTTLHLALTHLDNKDSYVRMLFINFSSAFNTIIPQHLTEKLSLLGINTSLCNWILDFLTGRPQSVRIGTSSSTTLNTGAPQKCVLSPLLFTLLTHNCAAMHRSNHIIKFAKDDTTVVGLISKNDESAYREEVWCKANNLSLNVETSPGRSTPAPSPRKPSSFYRGTTESILSSCITVWFGNCTVLDRKTLQRIVRTAEKIIIVSVPSIMDIYSTRCIRKANSIVDDPTHPSHTLFTLLPSGKKYRSIRAQTSRLLNSFFPQAIRCLNRELN</sequence>
<evidence type="ECO:0000256" key="1">
    <source>
        <dbReference type="ARBA" id="ARBA00022723"/>
    </source>
</evidence>
<dbReference type="PANTHER" id="PTHR47510:SF3">
    <property type="entry name" value="ENDO_EXONUCLEASE_PHOSPHATASE DOMAIN-CONTAINING PROTEIN"/>
    <property type="match status" value="1"/>
</dbReference>
<evidence type="ECO:0000256" key="3">
    <source>
        <dbReference type="ARBA" id="ARBA00022833"/>
    </source>
</evidence>
<dbReference type="InterPro" id="IPR001841">
    <property type="entry name" value="Znf_RING"/>
</dbReference>
<feature type="domain" description="RING-type" evidence="7">
    <location>
        <begin position="166"/>
        <end position="190"/>
    </location>
</feature>
<organism evidence="8 9">
    <name type="scientific">Hemibagrus guttatus</name>
    <dbReference type="NCBI Taxonomy" id="175788"/>
    <lineage>
        <taxon>Eukaryota</taxon>
        <taxon>Metazoa</taxon>
        <taxon>Chordata</taxon>
        <taxon>Craniata</taxon>
        <taxon>Vertebrata</taxon>
        <taxon>Euteleostomi</taxon>
        <taxon>Actinopterygii</taxon>
        <taxon>Neopterygii</taxon>
        <taxon>Teleostei</taxon>
        <taxon>Ostariophysi</taxon>
        <taxon>Siluriformes</taxon>
        <taxon>Bagridae</taxon>
        <taxon>Hemibagrus</taxon>
    </lineage>
</organism>
<dbReference type="EMBL" id="JAUCMX010000029">
    <property type="protein sequence ID" value="KAK3507471.1"/>
    <property type="molecule type" value="Genomic_DNA"/>
</dbReference>
<keyword evidence="1" id="KW-0479">Metal-binding</keyword>
<evidence type="ECO:0008006" key="10">
    <source>
        <dbReference type="Google" id="ProtNLM"/>
    </source>
</evidence>
<name>A0AAE0PSM6_9TELE</name>
<keyword evidence="9" id="KW-1185">Reference proteome</keyword>
<gene>
    <name evidence="8" type="ORF">QTP70_025843</name>
</gene>
<feature type="region of interest" description="Disordered" evidence="4">
    <location>
        <begin position="274"/>
        <end position="293"/>
    </location>
</feature>
<dbReference type="InterPro" id="IPR013083">
    <property type="entry name" value="Znf_RING/FYVE/PHD"/>
</dbReference>
<evidence type="ECO:0000256" key="5">
    <source>
        <dbReference type="SAM" id="Phobius"/>
    </source>
</evidence>
<keyword evidence="5" id="KW-1133">Transmembrane helix</keyword>
<feature type="non-terminal residue" evidence="8">
    <location>
        <position position="1"/>
    </location>
</feature>
<evidence type="ECO:0000256" key="2">
    <source>
        <dbReference type="ARBA" id="ARBA00022771"/>
    </source>
</evidence>
<evidence type="ECO:0000313" key="9">
    <source>
        <dbReference type="Proteomes" id="UP001274896"/>
    </source>
</evidence>
<feature type="transmembrane region" description="Helical" evidence="5">
    <location>
        <begin position="110"/>
        <end position="135"/>
    </location>
</feature>
<keyword evidence="5" id="KW-0812">Transmembrane</keyword>
<feature type="compositionally biased region" description="Polar residues" evidence="4">
    <location>
        <begin position="274"/>
        <end position="283"/>
    </location>
</feature>
<evidence type="ECO:0000256" key="4">
    <source>
        <dbReference type="SAM" id="MobiDB-lite"/>
    </source>
</evidence>
<evidence type="ECO:0000259" key="7">
    <source>
        <dbReference type="Pfam" id="PF17123"/>
    </source>
</evidence>
<dbReference type="Pfam" id="PF00078">
    <property type="entry name" value="RVT_1"/>
    <property type="match status" value="1"/>
</dbReference>
<protein>
    <recommendedName>
        <fullName evidence="10">Reverse transcriptase domain-containing protein</fullName>
    </recommendedName>
</protein>